<dbReference type="InterPro" id="IPR001433">
    <property type="entry name" value="OxRdtase_FAD/NAD-bd"/>
</dbReference>
<accession>A4BVC8</accession>
<dbReference type="Proteomes" id="UP000003374">
    <property type="component" value="Unassembled WGS sequence"/>
</dbReference>
<dbReference type="PRINTS" id="PR00409">
    <property type="entry name" value="PHDIOXRDTASE"/>
</dbReference>
<dbReference type="HOGENOM" id="CLU_003827_7_3_6"/>
<dbReference type="InterPro" id="IPR008333">
    <property type="entry name" value="Cbr1-like_FAD-bd_dom"/>
</dbReference>
<dbReference type="PANTHER" id="PTHR47354">
    <property type="entry name" value="NADH OXIDOREDUCTASE HCR"/>
    <property type="match status" value="1"/>
</dbReference>
<dbReference type="Gene3D" id="2.40.30.10">
    <property type="entry name" value="Translation factors"/>
    <property type="match status" value="1"/>
</dbReference>
<sequence>MVALQASRAPVAAKRTYDARERHNLFCPHKFRRRTIIAYRLDYFFRYNKTEEAIMAHTVTLLRSGCVTHDVLRLTTTRPEGFDCAPGQGVRLMLTKAGWEKKGRPFTPTSLQEDGVLEFTIKIYEDHDGVTRQIRSLRPGDTLQIGDPFGTILYQGPGVFIAGGAGITPFLAHLRTLATEEKLDGHKLLFSNRTPNDVIEEHELRSYLGDQCIFTCTRESRPGYLNRRIDQAFLAEHVSDFGQHFYVCGPRPFTREINEALQALGATPESLIFEK</sequence>
<proteinExistence type="predicted"/>
<dbReference type="SUPFAM" id="SSF63380">
    <property type="entry name" value="Riboflavin synthase domain-like"/>
    <property type="match status" value="1"/>
</dbReference>
<dbReference type="GO" id="GO:0016491">
    <property type="term" value="F:oxidoreductase activity"/>
    <property type="evidence" value="ECO:0007669"/>
    <property type="project" value="InterPro"/>
</dbReference>
<name>A4BVC8_9GAMM</name>
<dbReference type="Pfam" id="PF00175">
    <property type="entry name" value="NAD_binding_1"/>
    <property type="match status" value="1"/>
</dbReference>
<dbReference type="Pfam" id="PF00970">
    <property type="entry name" value="FAD_binding_6"/>
    <property type="match status" value="1"/>
</dbReference>
<dbReference type="PROSITE" id="PS51384">
    <property type="entry name" value="FAD_FR"/>
    <property type="match status" value="1"/>
</dbReference>
<protein>
    <submittedName>
        <fullName evidence="2">Flavodoxin reductase (Ferredoxin-NADPH reductase) family 1</fullName>
    </submittedName>
</protein>
<organism evidence="2 3">
    <name type="scientific">Nitrococcus mobilis Nb-231</name>
    <dbReference type="NCBI Taxonomy" id="314278"/>
    <lineage>
        <taxon>Bacteria</taxon>
        <taxon>Pseudomonadati</taxon>
        <taxon>Pseudomonadota</taxon>
        <taxon>Gammaproteobacteria</taxon>
        <taxon>Chromatiales</taxon>
        <taxon>Ectothiorhodospiraceae</taxon>
        <taxon>Nitrococcus</taxon>
    </lineage>
</organism>
<dbReference type="PANTHER" id="PTHR47354:SF5">
    <property type="entry name" value="PROTEIN RFBI"/>
    <property type="match status" value="1"/>
</dbReference>
<dbReference type="CDD" id="cd06196">
    <property type="entry name" value="FNR_like_1"/>
    <property type="match status" value="1"/>
</dbReference>
<dbReference type="InterPro" id="IPR039261">
    <property type="entry name" value="FNR_nucleotide-bd"/>
</dbReference>
<dbReference type="EMBL" id="AAOF01000025">
    <property type="protein sequence ID" value="EAR20313.1"/>
    <property type="molecule type" value="Genomic_DNA"/>
</dbReference>
<gene>
    <name evidence="2" type="ORF">NB231_02935</name>
</gene>
<dbReference type="InterPro" id="IPR050415">
    <property type="entry name" value="MRET"/>
</dbReference>
<comment type="caution">
    <text evidence="2">The sequence shown here is derived from an EMBL/GenBank/DDBJ whole genome shotgun (WGS) entry which is preliminary data.</text>
</comment>
<dbReference type="InterPro" id="IPR017938">
    <property type="entry name" value="Riboflavin_synthase-like_b-brl"/>
</dbReference>
<feature type="domain" description="FAD-binding FR-type" evidence="1">
    <location>
        <begin position="54"/>
        <end position="155"/>
    </location>
</feature>
<dbReference type="InterPro" id="IPR017927">
    <property type="entry name" value="FAD-bd_FR_type"/>
</dbReference>
<evidence type="ECO:0000259" key="1">
    <source>
        <dbReference type="PROSITE" id="PS51384"/>
    </source>
</evidence>
<dbReference type="Gene3D" id="3.40.50.80">
    <property type="entry name" value="Nucleotide-binding domain of ferredoxin-NADP reductase (FNR) module"/>
    <property type="match status" value="1"/>
</dbReference>
<reference evidence="2 3" key="1">
    <citation type="submission" date="2006-02" db="EMBL/GenBank/DDBJ databases">
        <authorList>
            <person name="Waterbury J."/>
            <person name="Ferriera S."/>
            <person name="Johnson J."/>
            <person name="Kravitz S."/>
            <person name="Halpern A."/>
            <person name="Remington K."/>
            <person name="Beeson K."/>
            <person name="Tran B."/>
            <person name="Rogers Y.-H."/>
            <person name="Friedman R."/>
            <person name="Venter J.C."/>
        </authorList>
    </citation>
    <scope>NUCLEOTIDE SEQUENCE [LARGE SCALE GENOMIC DNA]</scope>
    <source>
        <strain evidence="2 3">Nb-231</strain>
    </source>
</reference>
<dbReference type="STRING" id="314278.NB231_02935"/>
<keyword evidence="3" id="KW-1185">Reference proteome</keyword>
<evidence type="ECO:0000313" key="3">
    <source>
        <dbReference type="Proteomes" id="UP000003374"/>
    </source>
</evidence>
<dbReference type="SUPFAM" id="SSF52343">
    <property type="entry name" value="Ferredoxin reductase-like, C-terminal NADP-linked domain"/>
    <property type="match status" value="1"/>
</dbReference>
<dbReference type="AlphaFoldDB" id="A4BVC8"/>
<evidence type="ECO:0000313" key="2">
    <source>
        <dbReference type="EMBL" id="EAR20313.1"/>
    </source>
</evidence>
<dbReference type="eggNOG" id="COG1018">
    <property type="taxonomic scope" value="Bacteria"/>
</dbReference>